<reference evidence="4" key="1">
    <citation type="submission" date="2023-01" db="EMBL/GenBank/DDBJ databases">
        <title>Genome assembly of the deep-sea coral Lophelia pertusa.</title>
        <authorList>
            <person name="Herrera S."/>
            <person name="Cordes E."/>
        </authorList>
    </citation>
    <scope>NUCLEOTIDE SEQUENCE</scope>
    <source>
        <strain evidence="4">USNM1676648</strain>
        <tissue evidence="4">Polyp</tissue>
    </source>
</reference>
<feature type="transmembrane region" description="Helical" evidence="2">
    <location>
        <begin position="15"/>
        <end position="44"/>
    </location>
</feature>
<feature type="transmembrane region" description="Helical" evidence="2">
    <location>
        <begin position="110"/>
        <end position="132"/>
    </location>
</feature>
<comment type="caution">
    <text evidence="4">The sequence shown here is derived from an EMBL/GenBank/DDBJ whole genome shotgun (WGS) entry which is preliminary data.</text>
</comment>
<proteinExistence type="predicted"/>
<evidence type="ECO:0000256" key="2">
    <source>
        <dbReference type="SAM" id="Phobius"/>
    </source>
</evidence>
<keyword evidence="2" id="KW-1133">Transmembrane helix</keyword>
<keyword evidence="5" id="KW-1185">Reference proteome</keyword>
<dbReference type="OrthoDB" id="5967001at2759"/>
<gene>
    <name evidence="4" type="ORF">OS493_031563</name>
</gene>
<dbReference type="InterPro" id="IPR036259">
    <property type="entry name" value="MFS_trans_sf"/>
</dbReference>
<accession>A0A9X0CNT0</accession>
<evidence type="ECO:0000259" key="3">
    <source>
        <dbReference type="PROSITE" id="PS50850"/>
    </source>
</evidence>
<dbReference type="InterPro" id="IPR050327">
    <property type="entry name" value="Proton-linked_MCT"/>
</dbReference>
<feature type="transmembrane region" description="Helical" evidence="2">
    <location>
        <begin position="56"/>
        <end position="77"/>
    </location>
</feature>
<dbReference type="Proteomes" id="UP001163046">
    <property type="component" value="Unassembled WGS sequence"/>
</dbReference>
<name>A0A9X0CNT0_9CNID</name>
<dbReference type="PANTHER" id="PTHR11360:SF284">
    <property type="entry name" value="EG:103B4.3 PROTEIN-RELATED"/>
    <property type="match status" value="1"/>
</dbReference>
<dbReference type="InterPro" id="IPR020846">
    <property type="entry name" value="MFS_dom"/>
</dbReference>
<dbReference type="PANTHER" id="PTHR11360">
    <property type="entry name" value="MONOCARBOXYLATE TRANSPORTER"/>
    <property type="match status" value="1"/>
</dbReference>
<sequence>MESSSPMKSVPDGGYGWCVCAAACSVHFILAGIQNSFGILYIYIMEDFGGGKAKSAWVGSIHLFTLYAVAPFVTMACDLWGCRITAFVGGVLCVVGLAASSFVTQLYLLFVTYGMVFGLGASLAFITTFRIISQWFKK</sequence>
<evidence type="ECO:0000256" key="1">
    <source>
        <dbReference type="ARBA" id="ARBA00004141"/>
    </source>
</evidence>
<evidence type="ECO:0000313" key="4">
    <source>
        <dbReference type="EMBL" id="KAJ7370557.1"/>
    </source>
</evidence>
<comment type="subcellular location">
    <subcellularLocation>
        <location evidence="1">Membrane</location>
        <topology evidence="1">Multi-pass membrane protein</topology>
    </subcellularLocation>
</comment>
<dbReference type="AlphaFoldDB" id="A0A9X0CNT0"/>
<feature type="transmembrane region" description="Helical" evidence="2">
    <location>
        <begin position="84"/>
        <end position="104"/>
    </location>
</feature>
<protein>
    <recommendedName>
        <fullName evidence="3">Major facilitator superfamily (MFS) profile domain-containing protein</fullName>
    </recommendedName>
</protein>
<dbReference type="GO" id="GO:0016020">
    <property type="term" value="C:membrane"/>
    <property type="evidence" value="ECO:0007669"/>
    <property type="project" value="UniProtKB-SubCell"/>
</dbReference>
<dbReference type="SUPFAM" id="SSF103473">
    <property type="entry name" value="MFS general substrate transporter"/>
    <property type="match status" value="1"/>
</dbReference>
<keyword evidence="2" id="KW-0812">Transmembrane</keyword>
<dbReference type="InterPro" id="IPR011701">
    <property type="entry name" value="MFS"/>
</dbReference>
<evidence type="ECO:0000313" key="5">
    <source>
        <dbReference type="Proteomes" id="UP001163046"/>
    </source>
</evidence>
<dbReference type="PROSITE" id="PS50850">
    <property type="entry name" value="MFS"/>
    <property type="match status" value="1"/>
</dbReference>
<feature type="domain" description="Major facilitator superfamily (MFS) profile" evidence="3">
    <location>
        <begin position="1"/>
        <end position="138"/>
    </location>
</feature>
<dbReference type="GO" id="GO:0022857">
    <property type="term" value="F:transmembrane transporter activity"/>
    <property type="evidence" value="ECO:0007669"/>
    <property type="project" value="InterPro"/>
</dbReference>
<dbReference type="EMBL" id="MU826862">
    <property type="protein sequence ID" value="KAJ7370557.1"/>
    <property type="molecule type" value="Genomic_DNA"/>
</dbReference>
<dbReference type="Gene3D" id="1.20.1250.20">
    <property type="entry name" value="MFS general substrate transporter like domains"/>
    <property type="match status" value="1"/>
</dbReference>
<organism evidence="4 5">
    <name type="scientific">Desmophyllum pertusum</name>
    <dbReference type="NCBI Taxonomy" id="174260"/>
    <lineage>
        <taxon>Eukaryota</taxon>
        <taxon>Metazoa</taxon>
        <taxon>Cnidaria</taxon>
        <taxon>Anthozoa</taxon>
        <taxon>Hexacorallia</taxon>
        <taxon>Scleractinia</taxon>
        <taxon>Caryophylliina</taxon>
        <taxon>Caryophylliidae</taxon>
        <taxon>Desmophyllum</taxon>
    </lineage>
</organism>
<dbReference type="Pfam" id="PF07690">
    <property type="entry name" value="MFS_1"/>
    <property type="match status" value="1"/>
</dbReference>
<keyword evidence="2" id="KW-0472">Membrane</keyword>